<dbReference type="InterPro" id="IPR052454">
    <property type="entry name" value="TMX_domain-containing"/>
</dbReference>
<dbReference type="HOGENOM" id="CLU_069292_1_1_1"/>
<evidence type="ECO:0000256" key="11">
    <source>
        <dbReference type="ARBA" id="ARBA00023284"/>
    </source>
</evidence>
<dbReference type="GeneTree" id="ENSGT00940000167887"/>
<feature type="chain" id="PRO_5003577707" evidence="14">
    <location>
        <begin position="17"/>
        <end position="302"/>
    </location>
</feature>
<evidence type="ECO:0000256" key="1">
    <source>
        <dbReference type="ARBA" id="ARBA00004115"/>
    </source>
</evidence>
<reference evidence="16" key="3">
    <citation type="submission" date="2025-08" db="UniProtKB">
        <authorList>
            <consortium name="Ensembl"/>
        </authorList>
    </citation>
    <scope>IDENTIFICATION</scope>
</reference>
<dbReference type="FunCoup" id="H2Y3G2">
    <property type="interactions" value="220"/>
</dbReference>
<feature type="region of interest" description="Disordered" evidence="12">
    <location>
        <begin position="209"/>
        <end position="302"/>
    </location>
</feature>
<feature type="domain" description="Thioredoxin" evidence="15">
    <location>
        <begin position="18"/>
        <end position="130"/>
    </location>
</feature>
<evidence type="ECO:0000256" key="5">
    <source>
        <dbReference type="ARBA" id="ARBA00022729"/>
    </source>
</evidence>
<dbReference type="GO" id="GO:0015036">
    <property type="term" value="F:disulfide oxidoreductase activity"/>
    <property type="evidence" value="ECO:0000318"/>
    <property type="project" value="GO_Central"/>
</dbReference>
<feature type="signal peptide" evidence="14">
    <location>
        <begin position="1"/>
        <end position="16"/>
    </location>
</feature>
<keyword evidence="9 13" id="KW-0472">Membrane</keyword>
<keyword evidence="6" id="KW-0256">Endoplasmic reticulum</keyword>
<reference evidence="16" key="4">
    <citation type="submission" date="2025-09" db="UniProtKB">
        <authorList>
            <consortium name="Ensembl"/>
        </authorList>
    </citation>
    <scope>IDENTIFICATION</scope>
</reference>
<keyword evidence="11" id="KW-0676">Redox-active center</keyword>
<dbReference type="InterPro" id="IPR013766">
    <property type="entry name" value="Thioredoxin_domain"/>
</dbReference>
<reference evidence="17" key="1">
    <citation type="journal article" date="2002" name="Science">
        <title>The draft genome of Ciona intestinalis: insights into chordate and vertebrate origins.</title>
        <authorList>
            <person name="Dehal P."/>
            <person name="Satou Y."/>
            <person name="Campbell R.K."/>
            <person name="Chapman J."/>
            <person name="Degnan B."/>
            <person name="De Tomaso A."/>
            <person name="Davidson B."/>
            <person name="Di Gregorio A."/>
            <person name="Gelpke M."/>
            <person name="Goodstein D.M."/>
            <person name="Harafuji N."/>
            <person name="Hastings K.E."/>
            <person name="Ho I."/>
            <person name="Hotta K."/>
            <person name="Huang W."/>
            <person name="Kawashima T."/>
            <person name="Lemaire P."/>
            <person name="Martinez D."/>
            <person name="Meinertzhagen I.A."/>
            <person name="Necula S."/>
            <person name="Nonaka M."/>
            <person name="Putnam N."/>
            <person name="Rash S."/>
            <person name="Saiga H."/>
            <person name="Satake M."/>
            <person name="Terry A."/>
            <person name="Yamada L."/>
            <person name="Wang H.G."/>
            <person name="Awazu S."/>
            <person name="Azumi K."/>
            <person name="Boore J."/>
            <person name="Branno M."/>
            <person name="Chin-Bow S."/>
            <person name="DeSantis R."/>
            <person name="Doyle S."/>
            <person name="Francino P."/>
            <person name="Keys D.N."/>
            <person name="Haga S."/>
            <person name="Hayashi H."/>
            <person name="Hino K."/>
            <person name="Imai K.S."/>
            <person name="Inaba K."/>
            <person name="Kano S."/>
            <person name="Kobayashi K."/>
            <person name="Kobayashi M."/>
            <person name="Lee B.I."/>
            <person name="Makabe K.W."/>
            <person name="Manohar C."/>
            <person name="Matassi G."/>
            <person name="Medina M."/>
            <person name="Mochizuki Y."/>
            <person name="Mount S."/>
            <person name="Morishita T."/>
            <person name="Miura S."/>
            <person name="Nakayama A."/>
            <person name="Nishizaka S."/>
            <person name="Nomoto H."/>
            <person name="Ohta F."/>
            <person name="Oishi K."/>
            <person name="Rigoutsos I."/>
            <person name="Sano M."/>
            <person name="Sasaki A."/>
            <person name="Sasakura Y."/>
            <person name="Shoguchi E."/>
            <person name="Shin-i T."/>
            <person name="Spagnuolo A."/>
            <person name="Stainier D."/>
            <person name="Suzuki M.M."/>
            <person name="Tassy O."/>
            <person name="Takatori N."/>
            <person name="Tokuoka M."/>
            <person name="Yagi K."/>
            <person name="Yoshizaki F."/>
            <person name="Wada S."/>
            <person name="Zhang C."/>
            <person name="Hyatt P.D."/>
            <person name="Larimer F."/>
            <person name="Detter C."/>
            <person name="Doggett N."/>
            <person name="Glavina T."/>
            <person name="Hawkins T."/>
            <person name="Richardson P."/>
            <person name="Lucas S."/>
            <person name="Kohara Y."/>
            <person name="Levine M."/>
            <person name="Satoh N."/>
            <person name="Rokhsar D.S."/>
        </authorList>
    </citation>
    <scope>NUCLEOTIDE SEQUENCE [LARGE SCALE GENOMIC DNA]</scope>
</reference>
<dbReference type="Pfam" id="PF00085">
    <property type="entry name" value="Thioredoxin"/>
    <property type="match status" value="1"/>
</dbReference>
<accession>H2Y3G2</accession>
<dbReference type="Gene3D" id="3.40.30.10">
    <property type="entry name" value="Glutaredoxin"/>
    <property type="match status" value="1"/>
</dbReference>
<name>H2Y3G2_CIOIN</name>
<evidence type="ECO:0000256" key="3">
    <source>
        <dbReference type="ARBA" id="ARBA00022553"/>
    </source>
</evidence>
<keyword evidence="3" id="KW-0597">Phosphoprotein</keyword>
<evidence type="ECO:0000259" key="15">
    <source>
        <dbReference type="PROSITE" id="PS51352"/>
    </source>
</evidence>
<dbReference type="InParanoid" id="H2Y3G2"/>
<evidence type="ECO:0000256" key="8">
    <source>
        <dbReference type="ARBA" id="ARBA00022989"/>
    </source>
</evidence>
<feature type="transmembrane region" description="Helical" evidence="13">
    <location>
        <begin position="176"/>
        <end position="204"/>
    </location>
</feature>
<keyword evidence="5 14" id="KW-0732">Signal</keyword>
<evidence type="ECO:0000256" key="2">
    <source>
        <dbReference type="ARBA" id="ARBA00022448"/>
    </source>
</evidence>
<dbReference type="STRING" id="7719.ENSCINP00000036447"/>
<proteinExistence type="predicted"/>
<keyword evidence="10" id="KW-1015">Disulfide bond</keyword>
<feature type="compositionally biased region" description="Basic and acidic residues" evidence="12">
    <location>
        <begin position="283"/>
        <end position="302"/>
    </location>
</feature>
<protein>
    <submittedName>
        <fullName evidence="16">Thioredoxin-related transmembrane protein 1-like</fullName>
    </submittedName>
</protein>
<dbReference type="InterPro" id="IPR017937">
    <property type="entry name" value="Thioredoxin_CS"/>
</dbReference>
<keyword evidence="4 13" id="KW-0812">Transmembrane</keyword>
<evidence type="ECO:0000256" key="4">
    <source>
        <dbReference type="ARBA" id="ARBA00022692"/>
    </source>
</evidence>
<feature type="compositionally biased region" description="Basic and acidic residues" evidence="12">
    <location>
        <begin position="227"/>
        <end position="243"/>
    </location>
</feature>
<dbReference type="Proteomes" id="UP000008144">
    <property type="component" value="Chromosome 11"/>
</dbReference>
<sequence length="302" mass="34025">MLLLPSVSFILCITFALPLNAKKSQLITLTDSNWKECLTGEWMIKFYAPWCPACRDNEPQYSEFSEWSDDLGIKVATVDITKQLGLSGRFMVTALPSFYHTRSAIDGEFRRYNGERSADTMHEFIEGKLWKDHETVYWLRHPNSFGMTLMSWLFKTSVIMKNIHESLTEDYGLSLWMSYAVFGVGTIITGLFLGFILVCIVDFVSPPPPPPKKSTTVTQQKTAEPPVDDKNDKGGEGENKASLEEDSEKDSQASDWETINEAEIDPGSQGSQPRQRKIAASQLKEEDKKESEKVGGKGEKDD</sequence>
<keyword evidence="17" id="KW-1185">Reference proteome</keyword>
<dbReference type="AlphaFoldDB" id="H2Y3G2"/>
<keyword evidence="2" id="KW-0813">Transport</keyword>
<dbReference type="GO" id="GO:0005789">
    <property type="term" value="C:endoplasmic reticulum membrane"/>
    <property type="evidence" value="ECO:0007669"/>
    <property type="project" value="UniProtKB-SubCell"/>
</dbReference>
<gene>
    <name evidence="16" type="primary">LOC100187268</name>
</gene>
<evidence type="ECO:0000256" key="10">
    <source>
        <dbReference type="ARBA" id="ARBA00023157"/>
    </source>
</evidence>
<dbReference type="InterPro" id="IPR036249">
    <property type="entry name" value="Thioredoxin-like_sf"/>
</dbReference>
<dbReference type="PROSITE" id="PS51352">
    <property type="entry name" value="THIOREDOXIN_2"/>
    <property type="match status" value="1"/>
</dbReference>
<evidence type="ECO:0000256" key="9">
    <source>
        <dbReference type="ARBA" id="ARBA00023136"/>
    </source>
</evidence>
<evidence type="ECO:0000256" key="12">
    <source>
        <dbReference type="SAM" id="MobiDB-lite"/>
    </source>
</evidence>
<evidence type="ECO:0000313" key="17">
    <source>
        <dbReference type="Proteomes" id="UP000008144"/>
    </source>
</evidence>
<feature type="compositionally biased region" description="Low complexity" evidence="12">
    <location>
        <begin position="213"/>
        <end position="222"/>
    </location>
</feature>
<keyword evidence="7" id="KW-0249">Electron transport</keyword>
<keyword evidence="8 13" id="KW-1133">Transmembrane helix</keyword>
<dbReference type="OMA" id="FRQYKGS"/>
<reference evidence="16" key="2">
    <citation type="journal article" date="2008" name="Genome Biol.">
        <title>Improved genome assembly and evidence-based global gene model set for the chordate Ciona intestinalis: new insight into intron and operon populations.</title>
        <authorList>
            <person name="Satou Y."/>
            <person name="Mineta K."/>
            <person name="Ogasawara M."/>
            <person name="Sasakura Y."/>
            <person name="Shoguchi E."/>
            <person name="Ueno K."/>
            <person name="Yamada L."/>
            <person name="Matsumoto J."/>
            <person name="Wasserscheid J."/>
            <person name="Dewar K."/>
            <person name="Wiley G.B."/>
            <person name="Macmil S.L."/>
            <person name="Roe B.A."/>
            <person name="Zeller R.W."/>
            <person name="Hastings K.E."/>
            <person name="Lemaire P."/>
            <person name="Lindquist E."/>
            <person name="Endo T."/>
            <person name="Hotta K."/>
            <person name="Inaba K."/>
        </authorList>
    </citation>
    <scope>NUCLEOTIDE SEQUENCE [LARGE SCALE GENOMIC DNA]</scope>
    <source>
        <strain evidence="16">wild type</strain>
    </source>
</reference>
<comment type="subcellular location">
    <subcellularLocation>
        <location evidence="1">Endoplasmic reticulum membrane</location>
        <topology evidence="1">Single-pass type I membrane protein</topology>
    </subcellularLocation>
</comment>
<dbReference type="GO" id="GO:0012505">
    <property type="term" value="C:endomembrane system"/>
    <property type="evidence" value="ECO:0000318"/>
    <property type="project" value="GO_Central"/>
</dbReference>
<evidence type="ECO:0000256" key="6">
    <source>
        <dbReference type="ARBA" id="ARBA00022824"/>
    </source>
</evidence>
<dbReference type="PANTHER" id="PTHR46107">
    <property type="entry name" value="DUMPY: SHORTER THAN WILD-TYPE"/>
    <property type="match status" value="1"/>
</dbReference>
<evidence type="ECO:0000256" key="14">
    <source>
        <dbReference type="SAM" id="SignalP"/>
    </source>
</evidence>
<organism evidence="16 17">
    <name type="scientific">Ciona intestinalis</name>
    <name type="common">Transparent sea squirt</name>
    <name type="synonym">Ascidia intestinalis</name>
    <dbReference type="NCBI Taxonomy" id="7719"/>
    <lineage>
        <taxon>Eukaryota</taxon>
        <taxon>Metazoa</taxon>
        <taxon>Chordata</taxon>
        <taxon>Tunicata</taxon>
        <taxon>Ascidiacea</taxon>
        <taxon>Phlebobranchia</taxon>
        <taxon>Cionidae</taxon>
        <taxon>Ciona</taxon>
    </lineage>
</organism>
<dbReference type="PANTHER" id="PTHR46107:SF3">
    <property type="entry name" value="THIOREDOXIN DOMAIN-CONTAINING PROTEIN"/>
    <property type="match status" value="1"/>
</dbReference>
<evidence type="ECO:0000256" key="13">
    <source>
        <dbReference type="SAM" id="Phobius"/>
    </source>
</evidence>
<dbReference type="PROSITE" id="PS00194">
    <property type="entry name" value="THIOREDOXIN_1"/>
    <property type="match status" value="1"/>
</dbReference>
<evidence type="ECO:0000313" key="16">
    <source>
        <dbReference type="Ensembl" id="ENSCINP00000036447.1"/>
    </source>
</evidence>
<evidence type="ECO:0000256" key="7">
    <source>
        <dbReference type="ARBA" id="ARBA00022982"/>
    </source>
</evidence>
<dbReference type="Ensembl" id="ENSCINT00000032569.1">
    <property type="protein sequence ID" value="ENSCINP00000036447.1"/>
    <property type="gene ID" value="ENSCING00000019361.1"/>
</dbReference>
<dbReference type="SUPFAM" id="SSF52833">
    <property type="entry name" value="Thioredoxin-like"/>
    <property type="match status" value="1"/>
</dbReference>
<dbReference type="EMBL" id="EAAA01000791">
    <property type="status" value="NOT_ANNOTATED_CDS"/>
    <property type="molecule type" value="Genomic_DNA"/>
</dbReference>